<comment type="similarity">
    <text evidence="1">Belongs to the UPF0213 family.</text>
</comment>
<accession>A0A918SS11</accession>
<evidence type="ECO:0000313" key="3">
    <source>
        <dbReference type="EMBL" id="GHA68578.1"/>
    </source>
</evidence>
<reference evidence="3" key="1">
    <citation type="journal article" date="2014" name="Int. J. Syst. Evol. Microbiol.">
        <title>Complete genome sequence of Corynebacterium casei LMG S-19264T (=DSM 44701T), isolated from a smear-ripened cheese.</title>
        <authorList>
            <consortium name="US DOE Joint Genome Institute (JGI-PGF)"/>
            <person name="Walter F."/>
            <person name="Albersmeier A."/>
            <person name="Kalinowski J."/>
            <person name="Ruckert C."/>
        </authorList>
    </citation>
    <scope>NUCLEOTIDE SEQUENCE</scope>
    <source>
        <strain evidence="3">KCTC 23077</strain>
    </source>
</reference>
<dbReference type="Proteomes" id="UP000646426">
    <property type="component" value="Unassembled WGS sequence"/>
</dbReference>
<dbReference type="SUPFAM" id="SSF82771">
    <property type="entry name" value="GIY-YIG endonuclease"/>
    <property type="match status" value="1"/>
</dbReference>
<dbReference type="PROSITE" id="PS50164">
    <property type="entry name" value="GIY_YIG"/>
    <property type="match status" value="1"/>
</dbReference>
<dbReference type="CDD" id="cd10456">
    <property type="entry name" value="GIY-YIG_UPF0213"/>
    <property type="match status" value="1"/>
</dbReference>
<dbReference type="Gene3D" id="3.40.1440.10">
    <property type="entry name" value="GIY-YIG endonuclease"/>
    <property type="match status" value="1"/>
</dbReference>
<evidence type="ECO:0000259" key="2">
    <source>
        <dbReference type="PROSITE" id="PS50164"/>
    </source>
</evidence>
<comment type="caution">
    <text evidence="3">The sequence shown here is derived from an EMBL/GenBank/DDBJ whole genome shotgun (WGS) entry which is preliminary data.</text>
</comment>
<dbReference type="PANTHER" id="PTHR34477">
    <property type="entry name" value="UPF0213 PROTEIN YHBQ"/>
    <property type="match status" value="1"/>
</dbReference>
<gene>
    <name evidence="3" type="ORF">GCM10007067_00530</name>
</gene>
<organism evidence="3 4">
    <name type="scientific">Cognatilysobacter bugurensis</name>
    <dbReference type="NCBI Taxonomy" id="543356"/>
    <lineage>
        <taxon>Bacteria</taxon>
        <taxon>Pseudomonadati</taxon>
        <taxon>Pseudomonadota</taxon>
        <taxon>Gammaproteobacteria</taxon>
        <taxon>Lysobacterales</taxon>
        <taxon>Lysobacteraceae</taxon>
        <taxon>Cognatilysobacter</taxon>
    </lineage>
</organism>
<dbReference type="PANTHER" id="PTHR34477:SF1">
    <property type="entry name" value="UPF0213 PROTEIN YHBQ"/>
    <property type="match status" value="1"/>
</dbReference>
<sequence>MRLSDAADLSAHTRRLGYLSAMRPWYVYLLECRDGSVYTGIAVDVARRYAQHEAGNGARYTRSRPPMRLLGQLEFADRSSASRAEHAIKQLSPARKRTLFEGDPVAAADEIARWLDVSSTVAARKGR</sequence>
<dbReference type="AlphaFoldDB" id="A0A918SS11"/>
<dbReference type="InterPro" id="IPR050190">
    <property type="entry name" value="UPF0213_domain"/>
</dbReference>
<reference evidence="3" key="2">
    <citation type="submission" date="2020-09" db="EMBL/GenBank/DDBJ databases">
        <authorList>
            <person name="Sun Q."/>
            <person name="Kim S."/>
        </authorList>
    </citation>
    <scope>NUCLEOTIDE SEQUENCE</scope>
    <source>
        <strain evidence="3">KCTC 23077</strain>
    </source>
</reference>
<evidence type="ECO:0000313" key="4">
    <source>
        <dbReference type="Proteomes" id="UP000646426"/>
    </source>
</evidence>
<dbReference type="Pfam" id="PF01541">
    <property type="entry name" value="GIY-YIG"/>
    <property type="match status" value="1"/>
</dbReference>
<feature type="domain" description="GIY-YIG" evidence="2">
    <location>
        <begin position="23"/>
        <end position="98"/>
    </location>
</feature>
<protein>
    <recommendedName>
        <fullName evidence="2">GIY-YIG domain-containing protein</fullName>
    </recommendedName>
</protein>
<dbReference type="EMBL" id="BMYD01000001">
    <property type="protein sequence ID" value="GHA68578.1"/>
    <property type="molecule type" value="Genomic_DNA"/>
</dbReference>
<proteinExistence type="inferred from homology"/>
<keyword evidence="4" id="KW-1185">Reference proteome</keyword>
<evidence type="ECO:0000256" key="1">
    <source>
        <dbReference type="ARBA" id="ARBA00007435"/>
    </source>
</evidence>
<name>A0A918SS11_9GAMM</name>
<dbReference type="InterPro" id="IPR000305">
    <property type="entry name" value="GIY-YIG_endonuc"/>
</dbReference>
<dbReference type="InterPro" id="IPR035901">
    <property type="entry name" value="GIY-YIG_endonuc_sf"/>
</dbReference>